<sequence length="429" mass="47986">MLILLALLVLENNGVLSSPLARAVDDTCIDIHKCRTLYDIVWSCITTIFACIWVSVHPNMPPLPIENTSPQKNRGRLHWLVHLWHETSGIRRRLKMMLVALIAPEIMVGFAVRQWLSAHTISRKYKVSLTHGFFYSMGGFVDEEGQPIITEDRLIAAIDAVRAVPVSDIQDKSKRDALAKLVAVAQILRVIGQSITRLKQQLAITLLEIATVAYAVVTIFIWLFWMNKPLDAQKPIIVQLPVPQGSLPPPSMAREAQTSAGNLPSMPSWIPPTVRRFIAVSLGAYDLNYDGKDIPAFFSPLSQSSSRLHQIIALFVQCIFAFIFGGIHCTAWNTVFPSKFQKWAWRCCAVAVTVAPTAGFSFGVSKIADRFGTHVPDWLKTIITVWFYLSIPIYLISRDFLLVLPFTALGSVHSGVFREVELGEYIPHL</sequence>
<feature type="signal peptide" evidence="2">
    <location>
        <begin position="1"/>
        <end position="17"/>
    </location>
</feature>
<feature type="chain" id="PRO_5043732115" evidence="2">
    <location>
        <begin position="18"/>
        <end position="429"/>
    </location>
</feature>
<feature type="transmembrane region" description="Helical" evidence="1">
    <location>
        <begin position="378"/>
        <end position="396"/>
    </location>
</feature>
<feature type="transmembrane region" description="Helical" evidence="1">
    <location>
        <begin position="202"/>
        <end position="225"/>
    </location>
</feature>
<keyword evidence="4" id="KW-1185">Reference proteome</keyword>
<organism evidence="3 4">
    <name type="scientific">Favolaschia claudopus</name>
    <dbReference type="NCBI Taxonomy" id="2862362"/>
    <lineage>
        <taxon>Eukaryota</taxon>
        <taxon>Fungi</taxon>
        <taxon>Dikarya</taxon>
        <taxon>Basidiomycota</taxon>
        <taxon>Agaricomycotina</taxon>
        <taxon>Agaricomycetes</taxon>
        <taxon>Agaricomycetidae</taxon>
        <taxon>Agaricales</taxon>
        <taxon>Marasmiineae</taxon>
        <taxon>Mycenaceae</taxon>
        <taxon>Favolaschia</taxon>
    </lineage>
</organism>
<evidence type="ECO:0000313" key="4">
    <source>
        <dbReference type="Proteomes" id="UP001362999"/>
    </source>
</evidence>
<name>A0AAW0A8V4_9AGAR</name>
<keyword evidence="1" id="KW-0812">Transmembrane</keyword>
<keyword evidence="1" id="KW-1133">Transmembrane helix</keyword>
<feature type="transmembrane region" description="Helical" evidence="1">
    <location>
        <begin position="311"/>
        <end position="331"/>
    </location>
</feature>
<dbReference type="PANTHER" id="PTHR35043">
    <property type="entry name" value="TRANSCRIPTION FACTOR DOMAIN-CONTAINING PROTEIN"/>
    <property type="match status" value="1"/>
</dbReference>
<dbReference type="Proteomes" id="UP001362999">
    <property type="component" value="Unassembled WGS sequence"/>
</dbReference>
<reference evidence="3 4" key="1">
    <citation type="journal article" date="2024" name="J Genomics">
        <title>Draft genome sequencing and assembly of Favolaschia claudopus CIRM-BRFM 2984 isolated from oak limbs.</title>
        <authorList>
            <person name="Navarro D."/>
            <person name="Drula E."/>
            <person name="Chaduli D."/>
            <person name="Cazenave R."/>
            <person name="Ahrendt S."/>
            <person name="Wang J."/>
            <person name="Lipzen A."/>
            <person name="Daum C."/>
            <person name="Barry K."/>
            <person name="Grigoriev I.V."/>
            <person name="Favel A."/>
            <person name="Rosso M.N."/>
            <person name="Martin F."/>
        </authorList>
    </citation>
    <scope>NUCLEOTIDE SEQUENCE [LARGE SCALE GENOMIC DNA]</scope>
    <source>
        <strain evidence="3 4">CIRM-BRFM 2984</strain>
    </source>
</reference>
<protein>
    <submittedName>
        <fullName evidence="3">Uncharacterized protein</fullName>
    </submittedName>
</protein>
<evidence type="ECO:0000313" key="3">
    <source>
        <dbReference type="EMBL" id="KAK7002311.1"/>
    </source>
</evidence>
<evidence type="ECO:0000256" key="2">
    <source>
        <dbReference type="SAM" id="SignalP"/>
    </source>
</evidence>
<keyword evidence="2" id="KW-0732">Signal</keyword>
<dbReference type="AlphaFoldDB" id="A0AAW0A8V4"/>
<keyword evidence="1" id="KW-0472">Membrane</keyword>
<dbReference type="PANTHER" id="PTHR35043:SF7">
    <property type="entry name" value="TRANSCRIPTION FACTOR DOMAIN-CONTAINING PROTEIN"/>
    <property type="match status" value="1"/>
</dbReference>
<evidence type="ECO:0000256" key="1">
    <source>
        <dbReference type="SAM" id="Phobius"/>
    </source>
</evidence>
<gene>
    <name evidence="3" type="ORF">R3P38DRAFT_3326535</name>
</gene>
<dbReference type="EMBL" id="JAWWNJ010000079">
    <property type="protein sequence ID" value="KAK7002311.1"/>
    <property type="molecule type" value="Genomic_DNA"/>
</dbReference>
<comment type="caution">
    <text evidence="3">The sequence shown here is derived from an EMBL/GenBank/DDBJ whole genome shotgun (WGS) entry which is preliminary data.</text>
</comment>
<accession>A0AAW0A8V4</accession>
<feature type="transmembrane region" description="Helical" evidence="1">
    <location>
        <begin position="343"/>
        <end position="363"/>
    </location>
</feature>
<proteinExistence type="predicted"/>